<keyword evidence="2" id="KW-1185">Reference proteome</keyword>
<reference evidence="1" key="1">
    <citation type="submission" date="2022-12" db="EMBL/GenBank/DDBJ databases">
        <authorList>
            <consortium name="Asia Pacific Centre for Animal Health"/>
            <person name="Klose S.M."/>
            <person name="Legione A.R."/>
            <person name="Monotti I."/>
            <person name="Bushell R."/>
            <person name="Marenda M.S."/>
            <person name="Sugiyama T."/>
            <person name="Browning G.F."/>
            <person name="Vaz P.K."/>
        </authorList>
    </citation>
    <scope>NUCLEOTIDE SEQUENCE</scope>
    <source>
        <strain evidence="1">Felid995</strain>
    </source>
</reference>
<evidence type="ECO:0000313" key="1">
    <source>
        <dbReference type="EMBL" id="WBP83837.1"/>
    </source>
</evidence>
<sequence length="843" mass="96587">MKKKIFNLIKICSLTSAIFSLGALSSCNYEDAKTQNSTKQEPETNNLAISQPIIPENEYLKDYVIQNFEITQLVKNDRHLTFWFSTKKDLPTNDLTKFSILINDNEYPIKTLKEQSGIYTGLFLPPSNITQLLNARVIYNDGSEKLESPLSPKNFEITSDKLGDIEVSLTKVSNTNKQIHEVYPTEVNIADLEISVTGGNSDSYSHKIKNIIHYTNQKNQVVSNWLGALVLEIEFTNKTNEKEKITRKVIFQGFKFNPFDGSIQEIVIPNPYDVLDQDYTIYEKLTYDQRFVRENVSYLKALKSYLNFNGINPSDYHPDIDFNAKKAIFDFDQKAKEQGIDSYESSYLKGFTLPKYDAQGNFLGLALATGKEVDKAPLRSDWIGRNQWRFSGLARSLVNDHYKRAAMQTYSIEFTNPVGDKQSFGTSGTIWILDFQKPSDSTKYPTKWYFGTNLHVADALKNNTSNVILTKIKNSANLDKEFSTVNDDADFERFYFNKKLIDNGVITKVFEAKDFLNSKPADYLFDKQKEELKDHEEYSDFAVLEFDFSKINSEDIWAYSADTTNNIDNEYDVIMNQPENFAKLITNNYANKLQDHIKFKANSYLKNYDEIDNRNIKIEETKPYKGDQLYAVGYPASFEDYFLLNEDGSSKQGDNRWLNRKETNSLWTNSDPEFYWHKNEFSQAHKNLGNYLSNQIGYRTFTNKPGIVDSFLTATHTGDNYYLSGNDKLIGYGLSYSVKGYVPYGGSSGSSFRNQNNEIVGVFYAGNGAARTGLMAAFRSEGHDYHGLFGDKYKLPEYDLIYGGGENQKNSYREALKAKYPNIQTNLFPNGLNEIPDKFKFNK</sequence>
<protein>
    <submittedName>
        <fullName evidence="1">DUF31 family protein</fullName>
    </submittedName>
</protein>
<name>A0ACD4PGR8_9BACT</name>
<gene>
    <name evidence="1" type="ORF">Me_995_000462</name>
</gene>
<organism evidence="1 2">
    <name type="scientific">Mycoplasmopsis edwardii</name>
    <dbReference type="NCBI Taxonomy" id="53558"/>
    <lineage>
        <taxon>Bacteria</taxon>
        <taxon>Bacillati</taxon>
        <taxon>Mycoplasmatota</taxon>
        <taxon>Mycoplasmoidales</taxon>
        <taxon>Metamycoplasmataceae</taxon>
        <taxon>Mycoplasmopsis</taxon>
    </lineage>
</organism>
<evidence type="ECO:0000313" key="2">
    <source>
        <dbReference type="Proteomes" id="UP001213039"/>
    </source>
</evidence>
<proteinExistence type="predicted"/>
<dbReference type="Proteomes" id="UP001213039">
    <property type="component" value="Chromosome"/>
</dbReference>
<dbReference type="EMBL" id="CP114370">
    <property type="protein sequence ID" value="WBP83837.1"/>
    <property type="molecule type" value="Genomic_DNA"/>
</dbReference>
<accession>A0ACD4PGR8</accession>